<dbReference type="OMA" id="NGPHNIQ"/>
<dbReference type="OrthoDB" id="286301at2759"/>
<reference evidence="3 4" key="1">
    <citation type="journal article" date="2018" name="Nat. Ecol. Evol.">
        <title>Genomic signatures of mitonuclear coevolution across populations of Tigriopus californicus.</title>
        <authorList>
            <person name="Barreto F.S."/>
            <person name="Watson E.T."/>
            <person name="Lima T.G."/>
            <person name="Willett C.S."/>
            <person name="Edmands S."/>
            <person name="Li W."/>
            <person name="Burton R.S."/>
        </authorList>
    </citation>
    <scope>NUCLEOTIDE SEQUENCE [LARGE SCALE GENOMIC DNA]</scope>
    <source>
        <strain evidence="3 4">San Diego</strain>
    </source>
</reference>
<evidence type="ECO:0000256" key="1">
    <source>
        <dbReference type="SAM" id="SignalP"/>
    </source>
</evidence>
<feature type="signal peptide" evidence="1">
    <location>
        <begin position="1"/>
        <end position="27"/>
    </location>
</feature>
<name>A0A553NFV0_TIGCA</name>
<dbReference type="PANTHER" id="PTHR10900">
    <property type="entry name" value="PERIOSTIN-RELATED"/>
    <property type="match status" value="1"/>
</dbReference>
<accession>A0A553NFV0</accession>
<dbReference type="FunFam" id="2.30.180.10:FF:000032">
    <property type="entry name" value="Fasciclin domain-containing protein, putative"/>
    <property type="match status" value="1"/>
</dbReference>
<comment type="caution">
    <text evidence="3">The sequence shown here is derived from an EMBL/GenBank/DDBJ whole genome shotgun (WGS) entry which is preliminary data.</text>
</comment>
<keyword evidence="4" id="KW-1185">Reference proteome</keyword>
<dbReference type="PROSITE" id="PS50213">
    <property type="entry name" value="FAS1"/>
    <property type="match status" value="1"/>
</dbReference>
<dbReference type="SUPFAM" id="SSF82153">
    <property type="entry name" value="FAS1 domain"/>
    <property type="match status" value="1"/>
</dbReference>
<organism evidence="3 4">
    <name type="scientific">Tigriopus californicus</name>
    <name type="common">Marine copepod</name>
    <dbReference type="NCBI Taxonomy" id="6832"/>
    <lineage>
        <taxon>Eukaryota</taxon>
        <taxon>Metazoa</taxon>
        <taxon>Ecdysozoa</taxon>
        <taxon>Arthropoda</taxon>
        <taxon>Crustacea</taxon>
        <taxon>Multicrustacea</taxon>
        <taxon>Hexanauplia</taxon>
        <taxon>Copepoda</taxon>
        <taxon>Harpacticoida</taxon>
        <taxon>Harpacticidae</taxon>
        <taxon>Tigriopus</taxon>
    </lineage>
</organism>
<keyword evidence="1" id="KW-0732">Signal</keyword>
<dbReference type="AlphaFoldDB" id="A0A553NFV0"/>
<dbReference type="Proteomes" id="UP000318571">
    <property type="component" value="Chromosome 10"/>
</dbReference>
<evidence type="ECO:0000313" key="4">
    <source>
        <dbReference type="Proteomes" id="UP000318571"/>
    </source>
</evidence>
<dbReference type="EMBL" id="VCGU01000458">
    <property type="protein sequence ID" value="TRY64291.1"/>
    <property type="molecule type" value="Genomic_DNA"/>
</dbReference>
<dbReference type="InterPro" id="IPR036378">
    <property type="entry name" value="FAS1_dom_sf"/>
</dbReference>
<protein>
    <recommendedName>
        <fullName evidence="2">FAS1 domain-containing protein</fullName>
    </recommendedName>
</protein>
<feature type="domain" description="FAS1" evidence="2">
    <location>
        <begin position="49"/>
        <end position="185"/>
    </location>
</feature>
<proteinExistence type="predicted"/>
<feature type="chain" id="PRO_5021871561" description="FAS1 domain-containing protein" evidence="1">
    <location>
        <begin position="28"/>
        <end position="185"/>
    </location>
</feature>
<dbReference type="PANTHER" id="PTHR10900:SF77">
    <property type="entry name" value="FI19380P1"/>
    <property type="match status" value="1"/>
</dbReference>
<dbReference type="InterPro" id="IPR000782">
    <property type="entry name" value="FAS1_domain"/>
</dbReference>
<dbReference type="Gene3D" id="2.30.180.10">
    <property type="entry name" value="FAS1 domain"/>
    <property type="match status" value="1"/>
</dbReference>
<dbReference type="InterPro" id="IPR050904">
    <property type="entry name" value="Adhesion/Biosynth-related"/>
</dbReference>
<sequence length="185" mass="19660">MGSCAFVKSGLMLNWFMLLCSQGTAWAHFQKHASRNVDMGGVQAQFPPQGNILEVAQGGSGLGTLVFAIQTAELMDTLKEGGPYTIFAPNDQAFAKIDPQGLQELLQDREALTDTLLRHVVDGSRILASNINLGSSLLNTLGGEFVSVMNMDGNVTLTSSVGGARVIRTDIEADNGVIHIIDGVL</sequence>
<evidence type="ECO:0000259" key="2">
    <source>
        <dbReference type="PROSITE" id="PS50213"/>
    </source>
</evidence>
<dbReference type="Pfam" id="PF02469">
    <property type="entry name" value="Fasciclin"/>
    <property type="match status" value="1"/>
</dbReference>
<dbReference type="STRING" id="6832.A0A553NFV0"/>
<evidence type="ECO:0000313" key="3">
    <source>
        <dbReference type="EMBL" id="TRY64291.1"/>
    </source>
</evidence>
<dbReference type="SMART" id="SM00554">
    <property type="entry name" value="FAS1"/>
    <property type="match status" value="1"/>
</dbReference>
<gene>
    <name evidence="3" type="ORF">TCAL_13680</name>
</gene>
<dbReference type="GO" id="GO:0005615">
    <property type="term" value="C:extracellular space"/>
    <property type="evidence" value="ECO:0007669"/>
    <property type="project" value="TreeGrafter"/>
</dbReference>